<proteinExistence type="predicted"/>
<evidence type="ECO:0000313" key="2">
    <source>
        <dbReference type="Proteomes" id="UP001229421"/>
    </source>
</evidence>
<dbReference type="EMBL" id="JAUHHV010000005">
    <property type="protein sequence ID" value="KAK1424532.1"/>
    <property type="molecule type" value="Genomic_DNA"/>
</dbReference>
<dbReference type="AlphaFoldDB" id="A0AAD8NXC1"/>
<keyword evidence="2" id="KW-1185">Reference proteome</keyword>
<organism evidence="1 2">
    <name type="scientific">Tagetes erecta</name>
    <name type="common">African marigold</name>
    <dbReference type="NCBI Taxonomy" id="13708"/>
    <lineage>
        <taxon>Eukaryota</taxon>
        <taxon>Viridiplantae</taxon>
        <taxon>Streptophyta</taxon>
        <taxon>Embryophyta</taxon>
        <taxon>Tracheophyta</taxon>
        <taxon>Spermatophyta</taxon>
        <taxon>Magnoliopsida</taxon>
        <taxon>eudicotyledons</taxon>
        <taxon>Gunneridae</taxon>
        <taxon>Pentapetalae</taxon>
        <taxon>asterids</taxon>
        <taxon>campanulids</taxon>
        <taxon>Asterales</taxon>
        <taxon>Asteraceae</taxon>
        <taxon>Asteroideae</taxon>
        <taxon>Heliantheae alliance</taxon>
        <taxon>Tageteae</taxon>
        <taxon>Tagetes</taxon>
    </lineage>
</organism>
<reference evidence="1" key="1">
    <citation type="journal article" date="2023" name="bioRxiv">
        <title>Improved chromosome-level genome assembly for marigold (Tagetes erecta).</title>
        <authorList>
            <person name="Jiang F."/>
            <person name="Yuan L."/>
            <person name="Wang S."/>
            <person name="Wang H."/>
            <person name="Xu D."/>
            <person name="Wang A."/>
            <person name="Fan W."/>
        </authorList>
    </citation>
    <scope>NUCLEOTIDE SEQUENCE</scope>
    <source>
        <strain evidence="1">WSJ</strain>
        <tissue evidence="1">Leaf</tissue>
    </source>
</reference>
<name>A0AAD8NXC1_TARER</name>
<dbReference type="Proteomes" id="UP001229421">
    <property type="component" value="Unassembled WGS sequence"/>
</dbReference>
<sequence>MVWFRFDSGAVGGRRRLVAWQQGCGGQQQQPVFLADRRPWWRMKVRTIEEKSLQVNVKTGIGQEIRSEGNT</sequence>
<evidence type="ECO:0000313" key="1">
    <source>
        <dbReference type="EMBL" id="KAK1424532.1"/>
    </source>
</evidence>
<comment type="caution">
    <text evidence="1">The sequence shown here is derived from an EMBL/GenBank/DDBJ whole genome shotgun (WGS) entry which is preliminary data.</text>
</comment>
<protein>
    <submittedName>
        <fullName evidence="1">Uncharacterized protein</fullName>
    </submittedName>
</protein>
<accession>A0AAD8NXC1</accession>
<gene>
    <name evidence="1" type="ORF">QVD17_19862</name>
</gene>